<evidence type="ECO:0000313" key="2">
    <source>
        <dbReference type="EMBL" id="CAG9174519.1"/>
    </source>
</evidence>
<gene>
    <name evidence="2" type="ORF">LMG21510_02601</name>
</gene>
<dbReference type="Proteomes" id="UP000721236">
    <property type="component" value="Unassembled WGS sequence"/>
</dbReference>
<dbReference type="EMBL" id="CAJZAH010000002">
    <property type="protein sequence ID" value="CAG9174519.1"/>
    <property type="molecule type" value="Genomic_DNA"/>
</dbReference>
<organism evidence="2 3">
    <name type="scientific">Cupriavidus respiraculi</name>
    <dbReference type="NCBI Taxonomy" id="195930"/>
    <lineage>
        <taxon>Bacteria</taxon>
        <taxon>Pseudomonadati</taxon>
        <taxon>Pseudomonadota</taxon>
        <taxon>Betaproteobacteria</taxon>
        <taxon>Burkholderiales</taxon>
        <taxon>Burkholderiaceae</taxon>
        <taxon>Cupriavidus</taxon>
    </lineage>
</organism>
<keyword evidence="1" id="KW-0732">Signal</keyword>
<evidence type="ECO:0000313" key="3">
    <source>
        <dbReference type="Proteomes" id="UP000721236"/>
    </source>
</evidence>
<keyword evidence="3" id="KW-1185">Reference proteome</keyword>
<evidence type="ECO:0008006" key="4">
    <source>
        <dbReference type="Google" id="ProtNLM"/>
    </source>
</evidence>
<accession>A0ABM8X3N1</accession>
<comment type="caution">
    <text evidence="2">The sequence shown here is derived from an EMBL/GenBank/DDBJ whole genome shotgun (WGS) entry which is preliminary data.</text>
</comment>
<feature type="chain" id="PRO_5045035729" description="Transporter" evidence="1">
    <location>
        <begin position="27"/>
        <end position="241"/>
    </location>
</feature>
<dbReference type="RefSeq" id="WP_224042135.1">
    <property type="nucleotide sequence ID" value="NZ_CAJZAH010000002.1"/>
</dbReference>
<proteinExistence type="predicted"/>
<protein>
    <recommendedName>
        <fullName evidence="4">Transporter</fullName>
    </recommendedName>
</protein>
<name>A0ABM8X3N1_9BURK</name>
<evidence type="ECO:0000256" key="1">
    <source>
        <dbReference type="SAM" id="SignalP"/>
    </source>
</evidence>
<sequence>MNTTPLPVRALVLAALALPMAAPWQAAQAARPLVTDDARIVDPQSCQLEAWLRFHRDGTERWALPGCNVTGNFELTFGGAVQSYGDGTALTDIQLQGKTVLKPVQANGYGVALVFGGVNHPKAEDRKALGTAYAYVPLTVSFADDHYLLHTNLGISRDREARETRMTWGIATEAVLNQRLTAIAESFGENRGNPWYQLGLRIWLVPNRVQLDATYGSRLGNQAADRFVSVGLRLLSPPFLR</sequence>
<reference evidence="2 3" key="1">
    <citation type="submission" date="2021-08" db="EMBL/GenBank/DDBJ databases">
        <authorList>
            <person name="Peeters C."/>
        </authorList>
    </citation>
    <scope>NUCLEOTIDE SEQUENCE [LARGE SCALE GENOMIC DNA]</scope>
    <source>
        <strain evidence="2 3">LMG 21510</strain>
    </source>
</reference>
<feature type="signal peptide" evidence="1">
    <location>
        <begin position="1"/>
        <end position="26"/>
    </location>
</feature>